<keyword evidence="1" id="KW-0227">DNA damage</keyword>
<dbReference type="Pfam" id="PF03849">
    <property type="entry name" value="Tfb2"/>
    <property type="match status" value="1"/>
</dbReference>
<comment type="subcellular location">
    <subcellularLocation>
        <location evidence="1">Nucleus</location>
    </subcellularLocation>
</comment>
<dbReference type="EMBL" id="CM017611">
    <property type="protein sequence ID" value="TYI39347.1"/>
    <property type="molecule type" value="Genomic_DNA"/>
</dbReference>
<accession>A0A5D2REW6</accession>
<dbReference type="GO" id="GO:0005675">
    <property type="term" value="C:transcription factor TFIIH holo complex"/>
    <property type="evidence" value="ECO:0007669"/>
    <property type="project" value="TreeGrafter"/>
</dbReference>
<dbReference type="GO" id="GO:0003690">
    <property type="term" value="F:double-stranded DNA binding"/>
    <property type="evidence" value="ECO:0007669"/>
    <property type="project" value="TreeGrafter"/>
</dbReference>
<name>A0A5D2REW6_GOSTO</name>
<dbReference type="InterPro" id="IPR005735">
    <property type="entry name" value="Znf_LSD1"/>
</dbReference>
<dbReference type="NCBIfam" id="TIGR01053">
    <property type="entry name" value="LSD1"/>
    <property type="match status" value="1"/>
</dbReference>
<keyword evidence="1" id="KW-0234">DNA repair</keyword>
<evidence type="ECO:0000313" key="3">
    <source>
        <dbReference type="EMBL" id="TYI39347.1"/>
    </source>
</evidence>
<evidence type="ECO:0000313" key="4">
    <source>
        <dbReference type="Proteomes" id="UP000322667"/>
    </source>
</evidence>
<dbReference type="GO" id="GO:0000439">
    <property type="term" value="C:transcription factor TFIIH core complex"/>
    <property type="evidence" value="ECO:0007669"/>
    <property type="project" value="InterPro"/>
</dbReference>
<keyword evidence="1" id="KW-0805">Transcription regulation</keyword>
<keyword evidence="1" id="KW-0804">Transcription</keyword>
<dbReference type="InterPro" id="IPR004598">
    <property type="entry name" value="TFIIH_p52/Tfb2"/>
</dbReference>
<gene>
    <name evidence="3" type="ORF">ES332_A02G092500v1</name>
</gene>
<feature type="domain" description="Zinc finger LSD1-type" evidence="2">
    <location>
        <begin position="8"/>
        <end position="25"/>
    </location>
</feature>
<dbReference type="PANTHER" id="PTHR13152">
    <property type="entry name" value="TFIIH, POLYPEPTIDE 4"/>
    <property type="match status" value="1"/>
</dbReference>
<dbReference type="AlphaFoldDB" id="A0A5D2REW6"/>
<proteinExistence type="inferred from homology"/>
<evidence type="ECO:0000259" key="2">
    <source>
        <dbReference type="Pfam" id="PF06943"/>
    </source>
</evidence>
<reference evidence="3 4" key="1">
    <citation type="submission" date="2019-07" db="EMBL/GenBank/DDBJ databases">
        <title>WGS assembly of Gossypium tomentosum.</title>
        <authorList>
            <person name="Chen Z.J."/>
            <person name="Sreedasyam A."/>
            <person name="Ando A."/>
            <person name="Song Q."/>
            <person name="De L."/>
            <person name="Hulse-Kemp A."/>
            <person name="Ding M."/>
            <person name="Ye W."/>
            <person name="Kirkbride R."/>
            <person name="Jenkins J."/>
            <person name="Plott C."/>
            <person name="Lovell J."/>
            <person name="Lin Y.-M."/>
            <person name="Vaughn R."/>
            <person name="Liu B."/>
            <person name="Li W."/>
            <person name="Simpson S."/>
            <person name="Scheffler B."/>
            <person name="Saski C."/>
            <person name="Grover C."/>
            <person name="Hu G."/>
            <person name="Conover J."/>
            <person name="Carlson J."/>
            <person name="Shu S."/>
            <person name="Boston L."/>
            <person name="Williams M."/>
            <person name="Peterson D."/>
            <person name="Mcgee K."/>
            <person name="Jones D."/>
            <person name="Wendel J."/>
            <person name="Stelly D."/>
            <person name="Grimwood J."/>
            <person name="Schmutz J."/>
        </authorList>
    </citation>
    <scope>NUCLEOTIDE SEQUENCE [LARGE SCALE GENOMIC DNA]</scope>
    <source>
        <strain evidence="3">7179.01</strain>
    </source>
</reference>
<dbReference type="PANTHER" id="PTHR13152:SF0">
    <property type="entry name" value="GENERAL TRANSCRIPTION FACTOR IIH SUBUNIT 4"/>
    <property type="match status" value="1"/>
</dbReference>
<keyword evidence="1" id="KW-0539">Nucleus</keyword>
<organism evidence="3 4">
    <name type="scientific">Gossypium tomentosum</name>
    <name type="common">Hawaiian cotton</name>
    <name type="synonym">Gossypium sandvicense</name>
    <dbReference type="NCBI Taxonomy" id="34277"/>
    <lineage>
        <taxon>Eukaryota</taxon>
        <taxon>Viridiplantae</taxon>
        <taxon>Streptophyta</taxon>
        <taxon>Embryophyta</taxon>
        <taxon>Tracheophyta</taxon>
        <taxon>Spermatophyta</taxon>
        <taxon>Magnoliopsida</taxon>
        <taxon>eudicotyledons</taxon>
        <taxon>Gunneridae</taxon>
        <taxon>Pentapetalae</taxon>
        <taxon>rosids</taxon>
        <taxon>malvids</taxon>
        <taxon>Malvales</taxon>
        <taxon>Malvaceae</taxon>
        <taxon>Malvoideae</taxon>
        <taxon>Gossypium</taxon>
    </lineage>
</organism>
<dbReference type="Pfam" id="PF06943">
    <property type="entry name" value="zf-LSD1"/>
    <property type="match status" value="1"/>
</dbReference>
<protein>
    <recommendedName>
        <fullName evidence="1">RNA polymerase II transcription factor B subunit 2</fullName>
    </recommendedName>
</protein>
<comment type="function">
    <text evidence="1">Component of the general transcription and DNA repair factor IIH (TFIIH) core complex which is involved in general and transcription-coupled nucleotide excision repair (NER) of damaged DNA.</text>
</comment>
<dbReference type="GO" id="GO:0006289">
    <property type="term" value="P:nucleotide-excision repair"/>
    <property type="evidence" value="ECO:0007669"/>
    <property type="project" value="InterPro"/>
</dbReference>
<dbReference type="GO" id="GO:0001671">
    <property type="term" value="F:ATPase activator activity"/>
    <property type="evidence" value="ECO:0007669"/>
    <property type="project" value="InterPro"/>
</dbReference>
<evidence type="ECO:0000256" key="1">
    <source>
        <dbReference type="RuleBase" id="RU364024"/>
    </source>
</evidence>
<sequence>MEMAQLICGGCRTFLMYTCGAASIKMLHQCFLLQLISSGQAEKSTSFSSSMKRIFQRGLLRQRDKEAPRLTESGFQFLLMDTNTQLWYIIREYISNLEVYLMR</sequence>
<keyword evidence="4" id="KW-1185">Reference proteome</keyword>
<dbReference type="Proteomes" id="UP000322667">
    <property type="component" value="Chromosome A02"/>
</dbReference>
<comment type="similarity">
    <text evidence="1">Belongs to the TFB2 family.</text>
</comment>